<feature type="region of interest" description="Disordered" evidence="5">
    <location>
        <begin position="320"/>
        <end position="370"/>
    </location>
</feature>
<dbReference type="Proteomes" id="UP000502415">
    <property type="component" value="Chromosome"/>
</dbReference>
<dbReference type="Pfam" id="PF04085">
    <property type="entry name" value="MreC"/>
    <property type="match status" value="1"/>
</dbReference>
<sequence>MEYSPPPLFKQGAPARVKVTVFALVSIALLVVDARFHALTAVRQVAATVLYPLQMAALAPRDAVAGAGSYFSSIAALQKEVRDLKSQQIALAQAMQQAQLQTAENAHLRRLMEAREHLPVRSLMSEILYDARDPSTRRVVLDRGSRSGVKLGLPVIDNAGVVGQVTRVFPFTAEVTLLTDKEQAIPVQVLRSGLRSVAYGRGHSGLLDLRFVAPNADIQVGDVLVTSGLDGMYPAGLAVAKVVQVENVAAGAFGRVVCQPLAGVESNRQLLVVMSDQVLPPRPPEEAPRTPSTAASRRNLPKMAPIPALPLPAQPLAVPPAAAGGAAGGARVAGAPATGTPAAGTPAAGTPAGTAANAARPAGTAPVPGATATRTIPAAAAVVRPAAGGAGTSAAGALAAGTPAAASTVRPPAANASPAVAPAPARAAAPAVQPKEGN</sequence>
<dbReference type="EMBL" id="CP051685">
    <property type="protein sequence ID" value="QJD99383.1"/>
    <property type="molecule type" value="Genomic_DNA"/>
</dbReference>
<dbReference type="GO" id="GO:0005886">
    <property type="term" value="C:plasma membrane"/>
    <property type="evidence" value="ECO:0007669"/>
    <property type="project" value="TreeGrafter"/>
</dbReference>
<accession>A0A7Z2VUD7</accession>
<dbReference type="KEGG" id="mfy:HH212_04495"/>
<dbReference type="Gene3D" id="2.40.10.340">
    <property type="entry name" value="Rod shape-determining protein MreC, domain 1"/>
    <property type="match status" value="1"/>
</dbReference>
<keyword evidence="8" id="KW-1185">Reference proteome</keyword>
<keyword evidence="3" id="KW-0133">Cell shape</keyword>
<evidence type="ECO:0000256" key="1">
    <source>
        <dbReference type="ARBA" id="ARBA00009369"/>
    </source>
</evidence>
<feature type="region of interest" description="Disordered" evidence="5">
    <location>
        <begin position="390"/>
        <end position="438"/>
    </location>
</feature>
<evidence type="ECO:0000256" key="4">
    <source>
        <dbReference type="ARBA" id="ARBA00032089"/>
    </source>
</evidence>
<dbReference type="AlphaFoldDB" id="A0A7Z2VUD7"/>
<evidence type="ECO:0000313" key="8">
    <source>
        <dbReference type="Proteomes" id="UP000502415"/>
    </source>
</evidence>
<dbReference type="PANTHER" id="PTHR34138">
    <property type="entry name" value="CELL SHAPE-DETERMINING PROTEIN MREC"/>
    <property type="match status" value="1"/>
</dbReference>
<evidence type="ECO:0000259" key="6">
    <source>
        <dbReference type="Pfam" id="PF04085"/>
    </source>
</evidence>
<proteinExistence type="inferred from homology"/>
<feature type="domain" description="Rod shape-determining protein MreC beta-barrel core" evidence="6">
    <location>
        <begin position="128"/>
        <end position="273"/>
    </location>
</feature>
<dbReference type="InterPro" id="IPR042175">
    <property type="entry name" value="Cell/Rod_MreC_2"/>
</dbReference>
<dbReference type="GO" id="GO:0008360">
    <property type="term" value="P:regulation of cell shape"/>
    <property type="evidence" value="ECO:0007669"/>
    <property type="project" value="UniProtKB-KW"/>
</dbReference>
<name>A0A7Z2VUD7_9BURK</name>
<dbReference type="InterPro" id="IPR007221">
    <property type="entry name" value="MreC"/>
</dbReference>
<dbReference type="PANTHER" id="PTHR34138:SF1">
    <property type="entry name" value="CELL SHAPE-DETERMINING PROTEIN MREC"/>
    <property type="match status" value="1"/>
</dbReference>
<dbReference type="NCBIfam" id="TIGR00219">
    <property type="entry name" value="mreC"/>
    <property type="match status" value="1"/>
</dbReference>
<feature type="region of interest" description="Disordered" evidence="5">
    <location>
        <begin position="276"/>
        <end position="306"/>
    </location>
</feature>
<dbReference type="InterPro" id="IPR055342">
    <property type="entry name" value="MreC_beta-barrel_core"/>
</dbReference>
<evidence type="ECO:0000256" key="5">
    <source>
        <dbReference type="SAM" id="MobiDB-lite"/>
    </source>
</evidence>
<dbReference type="Gene3D" id="2.40.10.350">
    <property type="entry name" value="Rod shape-determining protein MreC, domain 2"/>
    <property type="match status" value="1"/>
</dbReference>
<evidence type="ECO:0000256" key="2">
    <source>
        <dbReference type="ARBA" id="ARBA00013855"/>
    </source>
</evidence>
<evidence type="ECO:0000313" key="7">
    <source>
        <dbReference type="EMBL" id="QJD99383.1"/>
    </source>
</evidence>
<feature type="compositionally biased region" description="Low complexity" evidence="5">
    <location>
        <begin position="390"/>
        <end position="431"/>
    </location>
</feature>
<dbReference type="InterPro" id="IPR042177">
    <property type="entry name" value="Cell/Rod_1"/>
</dbReference>
<reference evidence="7 8" key="1">
    <citation type="submission" date="2020-04" db="EMBL/GenBank/DDBJ databases">
        <title>Genome sequencing of novel species.</title>
        <authorList>
            <person name="Heo J."/>
            <person name="Kim S.-J."/>
            <person name="Kim J.-S."/>
            <person name="Hong S.-B."/>
            <person name="Kwon S.-W."/>
        </authorList>
    </citation>
    <scope>NUCLEOTIDE SEQUENCE [LARGE SCALE GENOMIC DNA]</scope>
    <source>
        <strain evidence="7 8">GN2-R2</strain>
    </source>
</reference>
<protein>
    <recommendedName>
        <fullName evidence="2">Cell shape-determining protein MreC</fullName>
    </recommendedName>
    <alternativeName>
        <fullName evidence="4">Cell shape protein MreC</fullName>
    </alternativeName>
</protein>
<gene>
    <name evidence="7" type="primary">mreC</name>
    <name evidence="7" type="ORF">HH212_04495</name>
</gene>
<evidence type="ECO:0000256" key="3">
    <source>
        <dbReference type="ARBA" id="ARBA00022960"/>
    </source>
</evidence>
<organism evidence="7 8">
    <name type="scientific">Massilia forsythiae</name>
    <dbReference type="NCBI Taxonomy" id="2728020"/>
    <lineage>
        <taxon>Bacteria</taxon>
        <taxon>Pseudomonadati</taxon>
        <taxon>Pseudomonadota</taxon>
        <taxon>Betaproteobacteria</taxon>
        <taxon>Burkholderiales</taxon>
        <taxon>Oxalobacteraceae</taxon>
        <taxon>Telluria group</taxon>
        <taxon>Massilia</taxon>
    </lineage>
</organism>
<dbReference type="RefSeq" id="WP_169434278.1">
    <property type="nucleotide sequence ID" value="NZ_CP051685.1"/>
</dbReference>
<comment type="similarity">
    <text evidence="1">Belongs to the MreC family.</text>
</comment>